<sequence>MNTKREVFISVDVETSGPIPGKYSLLTIGACVVFDDTMTFTCKLKPTNRNADPEALAITGLSLDTLEREGIAAAEAIQMFYDWVLHVAGSDGTPIFVGFNAAFDWSFINYYFHYYIDKNPFGFAALDIKSLYMGFTKCSWDQTKSSQISSNLKPKLIATHDALQDARYQAELFRLIRSR</sequence>
<dbReference type="InterPro" id="IPR012337">
    <property type="entry name" value="RNaseH-like_sf"/>
</dbReference>
<evidence type="ECO:0000259" key="4">
    <source>
        <dbReference type="SMART" id="SM00479"/>
    </source>
</evidence>
<dbReference type="InterPro" id="IPR036397">
    <property type="entry name" value="RNaseH_sf"/>
</dbReference>
<dbReference type="PATRIC" id="fig|44574.3.peg.2063"/>
<dbReference type="InterPro" id="IPR013520">
    <property type="entry name" value="Ribonucl_H"/>
</dbReference>
<dbReference type="GO" id="GO:0008408">
    <property type="term" value="F:3'-5' exonuclease activity"/>
    <property type="evidence" value="ECO:0007669"/>
    <property type="project" value="TreeGrafter"/>
</dbReference>
<evidence type="ECO:0000313" key="7">
    <source>
        <dbReference type="Proteomes" id="UP000034156"/>
    </source>
</evidence>
<evidence type="ECO:0000256" key="1">
    <source>
        <dbReference type="ARBA" id="ARBA00022722"/>
    </source>
</evidence>
<dbReference type="AlphaFoldDB" id="A0A0F7KF83"/>
<dbReference type="Pfam" id="PF00929">
    <property type="entry name" value="RNase_T"/>
    <property type="match status" value="1"/>
</dbReference>
<evidence type="ECO:0000313" key="6">
    <source>
        <dbReference type="EMBL" id="TYP92899.1"/>
    </source>
</evidence>
<keyword evidence="1" id="KW-0540">Nuclease</keyword>
<keyword evidence="3 5" id="KW-0269">Exonuclease</keyword>
<evidence type="ECO:0000313" key="5">
    <source>
        <dbReference type="EMBL" id="AKH37828.1"/>
    </source>
</evidence>
<dbReference type="RefSeq" id="WP_046849898.1">
    <property type="nucleotide sequence ID" value="NZ_CP011451.1"/>
</dbReference>
<proteinExistence type="predicted"/>
<organism evidence="5 7">
    <name type="scientific">Nitrosomonas communis</name>
    <dbReference type="NCBI Taxonomy" id="44574"/>
    <lineage>
        <taxon>Bacteria</taxon>
        <taxon>Pseudomonadati</taxon>
        <taxon>Pseudomonadota</taxon>
        <taxon>Betaproteobacteria</taxon>
        <taxon>Nitrosomonadales</taxon>
        <taxon>Nitrosomonadaceae</taxon>
        <taxon>Nitrosomonas</taxon>
    </lineage>
</organism>
<evidence type="ECO:0000313" key="8">
    <source>
        <dbReference type="Proteomes" id="UP000324176"/>
    </source>
</evidence>
<dbReference type="PANTHER" id="PTHR30231">
    <property type="entry name" value="DNA POLYMERASE III SUBUNIT EPSILON"/>
    <property type="match status" value="1"/>
</dbReference>
<reference evidence="6 8" key="3">
    <citation type="submission" date="2019-07" db="EMBL/GenBank/DDBJ databases">
        <title>Active sludge and wastewater microbial communities from Klosterneuburg, Austria.</title>
        <authorList>
            <person name="Wagner M."/>
        </authorList>
    </citation>
    <scope>NUCLEOTIDE SEQUENCE [LARGE SCALE GENOMIC DNA]</scope>
    <source>
        <strain evidence="6 8">Nm2</strain>
    </source>
</reference>
<dbReference type="GO" id="GO:0003676">
    <property type="term" value="F:nucleic acid binding"/>
    <property type="evidence" value="ECO:0007669"/>
    <property type="project" value="InterPro"/>
</dbReference>
<dbReference type="Gene3D" id="3.30.420.10">
    <property type="entry name" value="Ribonuclease H-like superfamily/Ribonuclease H"/>
    <property type="match status" value="1"/>
</dbReference>
<evidence type="ECO:0000256" key="3">
    <source>
        <dbReference type="ARBA" id="ARBA00022839"/>
    </source>
</evidence>
<evidence type="ECO:0000256" key="2">
    <source>
        <dbReference type="ARBA" id="ARBA00022801"/>
    </source>
</evidence>
<dbReference type="KEGG" id="nco:AAW31_08445"/>
<dbReference type="OrthoDB" id="9803925at2"/>
<protein>
    <submittedName>
        <fullName evidence="6">DNA polymerase III epsilon subunit-like protein</fullName>
    </submittedName>
    <submittedName>
        <fullName evidence="5">Exonuclease</fullName>
    </submittedName>
</protein>
<dbReference type="PANTHER" id="PTHR30231:SF4">
    <property type="entry name" value="PROTEIN NEN2"/>
    <property type="match status" value="1"/>
</dbReference>
<dbReference type="EMBL" id="CP011451">
    <property type="protein sequence ID" value="AKH37828.1"/>
    <property type="molecule type" value="Genomic_DNA"/>
</dbReference>
<accession>A0A0F7KF83</accession>
<keyword evidence="2" id="KW-0378">Hydrolase</keyword>
<reference evidence="5 7" key="2">
    <citation type="journal article" date="2016" name="Genome Announc.">
        <title>Genome Sequence of Nitrosomonas communis Strain Nm2, a Mesophilic Ammonia-Oxidizing Bacterium Isolated from Mediterranean Soil.</title>
        <authorList>
            <person name="Kozlowski J.A."/>
            <person name="Kits K.D."/>
            <person name="Stein L.Y."/>
        </authorList>
    </citation>
    <scope>NUCLEOTIDE SEQUENCE [LARGE SCALE GENOMIC DNA]</scope>
    <source>
        <strain evidence="5 7">Nm2</strain>
    </source>
</reference>
<dbReference type="SUPFAM" id="SSF53098">
    <property type="entry name" value="Ribonuclease H-like"/>
    <property type="match status" value="1"/>
</dbReference>
<keyword evidence="7" id="KW-1185">Reference proteome</keyword>
<gene>
    <name evidence="5" type="ORF">AAW31_08445</name>
    <name evidence="6" type="ORF">BCL69_1005100</name>
</gene>
<dbReference type="Proteomes" id="UP000324176">
    <property type="component" value="Unassembled WGS sequence"/>
</dbReference>
<reference evidence="7" key="1">
    <citation type="submission" date="2015-05" db="EMBL/GenBank/DDBJ databases">
        <title>Draft genome of Nitrosomonas communis strain Nm2.</title>
        <authorList>
            <person name="Kozlowski J.A."/>
            <person name="Kits K.D."/>
            <person name="Stein L.Y."/>
        </authorList>
    </citation>
    <scope>NUCLEOTIDE SEQUENCE [LARGE SCALE GENOMIC DNA]</scope>
    <source>
        <strain evidence="7">Nm2</strain>
    </source>
</reference>
<dbReference type="SMART" id="SM00479">
    <property type="entry name" value="EXOIII"/>
    <property type="match status" value="1"/>
</dbReference>
<dbReference type="CDD" id="cd06127">
    <property type="entry name" value="DEDDh"/>
    <property type="match status" value="1"/>
</dbReference>
<dbReference type="GO" id="GO:0006259">
    <property type="term" value="P:DNA metabolic process"/>
    <property type="evidence" value="ECO:0007669"/>
    <property type="project" value="UniProtKB-ARBA"/>
</dbReference>
<dbReference type="EMBL" id="VNHT01000005">
    <property type="protein sequence ID" value="TYP92899.1"/>
    <property type="molecule type" value="Genomic_DNA"/>
</dbReference>
<dbReference type="Proteomes" id="UP000034156">
    <property type="component" value="Chromosome"/>
</dbReference>
<feature type="domain" description="Exonuclease" evidence="4">
    <location>
        <begin position="7"/>
        <end position="179"/>
    </location>
</feature>
<name>A0A0F7KF83_9PROT</name>